<dbReference type="EMBL" id="CATNWA010021137">
    <property type="protein sequence ID" value="CAI9621470.1"/>
    <property type="molecule type" value="Genomic_DNA"/>
</dbReference>
<sequence length="86" mass="9630">MRGDQRVNCVLFHWLTVCCVCFTVQSNTKLCRAIQSSMLVLTGERSVLFTYRPFPCQCSSAIAGFRQGISGQDPVIEGCSHQWQPT</sequence>
<protein>
    <recommendedName>
        <fullName evidence="4">Secreted protein</fullName>
    </recommendedName>
</protein>
<organism evidence="2 3">
    <name type="scientific">Staurois parvus</name>
    <dbReference type="NCBI Taxonomy" id="386267"/>
    <lineage>
        <taxon>Eukaryota</taxon>
        <taxon>Metazoa</taxon>
        <taxon>Chordata</taxon>
        <taxon>Craniata</taxon>
        <taxon>Vertebrata</taxon>
        <taxon>Euteleostomi</taxon>
        <taxon>Amphibia</taxon>
        <taxon>Batrachia</taxon>
        <taxon>Anura</taxon>
        <taxon>Neobatrachia</taxon>
        <taxon>Ranoidea</taxon>
        <taxon>Ranidae</taxon>
        <taxon>Staurois</taxon>
    </lineage>
</organism>
<accession>A0ABN9HI81</accession>
<comment type="caution">
    <text evidence="2">The sequence shown here is derived from an EMBL/GenBank/DDBJ whole genome shotgun (WGS) entry which is preliminary data.</text>
</comment>
<feature type="signal peptide" evidence="1">
    <location>
        <begin position="1"/>
        <end position="33"/>
    </location>
</feature>
<evidence type="ECO:0000313" key="3">
    <source>
        <dbReference type="Proteomes" id="UP001162483"/>
    </source>
</evidence>
<name>A0ABN9HI81_9NEOB</name>
<feature type="non-terminal residue" evidence="2">
    <location>
        <position position="86"/>
    </location>
</feature>
<gene>
    <name evidence="2" type="ORF">SPARVUS_LOCUS16147587</name>
</gene>
<dbReference type="Proteomes" id="UP001162483">
    <property type="component" value="Unassembled WGS sequence"/>
</dbReference>
<reference evidence="2" key="1">
    <citation type="submission" date="2023-05" db="EMBL/GenBank/DDBJ databases">
        <authorList>
            <person name="Stuckert A."/>
        </authorList>
    </citation>
    <scope>NUCLEOTIDE SEQUENCE</scope>
</reference>
<keyword evidence="3" id="KW-1185">Reference proteome</keyword>
<evidence type="ECO:0000313" key="2">
    <source>
        <dbReference type="EMBL" id="CAI9621470.1"/>
    </source>
</evidence>
<feature type="chain" id="PRO_5047322222" description="Secreted protein" evidence="1">
    <location>
        <begin position="34"/>
        <end position="86"/>
    </location>
</feature>
<keyword evidence="1" id="KW-0732">Signal</keyword>
<evidence type="ECO:0008006" key="4">
    <source>
        <dbReference type="Google" id="ProtNLM"/>
    </source>
</evidence>
<evidence type="ECO:0000256" key="1">
    <source>
        <dbReference type="SAM" id="SignalP"/>
    </source>
</evidence>
<proteinExistence type="predicted"/>